<evidence type="ECO:0000259" key="5">
    <source>
        <dbReference type="PROSITE" id="PS50977"/>
    </source>
</evidence>
<dbReference type="EMBL" id="CP049257">
    <property type="protein sequence ID" value="QIG44106.1"/>
    <property type="molecule type" value="Genomic_DNA"/>
</dbReference>
<feature type="domain" description="HTH tetR-type" evidence="5">
    <location>
        <begin position="9"/>
        <end position="68"/>
    </location>
</feature>
<dbReference type="GO" id="GO:0003700">
    <property type="term" value="F:DNA-binding transcription factor activity"/>
    <property type="evidence" value="ECO:0007669"/>
    <property type="project" value="TreeGrafter"/>
</dbReference>
<dbReference type="SUPFAM" id="SSF48498">
    <property type="entry name" value="Tetracyclin repressor-like, C-terminal domain"/>
    <property type="match status" value="1"/>
</dbReference>
<dbReference type="PRINTS" id="PR00455">
    <property type="entry name" value="HTHTETR"/>
</dbReference>
<dbReference type="PROSITE" id="PS50977">
    <property type="entry name" value="HTH_TETR_2"/>
    <property type="match status" value="1"/>
</dbReference>
<evidence type="ECO:0000313" key="7">
    <source>
        <dbReference type="Proteomes" id="UP000502996"/>
    </source>
</evidence>
<dbReference type="Gene3D" id="1.10.357.10">
    <property type="entry name" value="Tetracycline Repressor, domain 2"/>
    <property type="match status" value="1"/>
</dbReference>
<dbReference type="PANTHER" id="PTHR30055">
    <property type="entry name" value="HTH-TYPE TRANSCRIPTIONAL REGULATOR RUTR"/>
    <property type="match status" value="1"/>
</dbReference>
<evidence type="ECO:0000256" key="2">
    <source>
        <dbReference type="ARBA" id="ARBA00023125"/>
    </source>
</evidence>
<evidence type="ECO:0000256" key="1">
    <source>
        <dbReference type="ARBA" id="ARBA00023015"/>
    </source>
</evidence>
<dbReference type="AlphaFoldDB" id="A0A6G6WFX0"/>
<dbReference type="Pfam" id="PF00440">
    <property type="entry name" value="TetR_N"/>
    <property type="match status" value="1"/>
</dbReference>
<name>A0A6G6WFX0_9ACTN</name>
<dbReference type="InterPro" id="IPR050109">
    <property type="entry name" value="HTH-type_TetR-like_transc_reg"/>
</dbReference>
<keyword evidence="1" id="KW-0805">Transcription regulation</keyword>
<dbReference type="GO" id="GO:0000976">
    <property type="term" value="F:transcription cis-regulatory region binding"/>
    <property type="evidence" value="ECO:0007669"/>
    <property type="project" value="TreeGrafter"/>
</dbReference>
<sequence length="189" mass="20118">MTGLRSDARRNHEQLARAAVTALHREGHAVPMTTIAAEAGVGVGTLYRHFPSREDLLDELTRRSFERMLARLEAVGAEDAPATDLLRSFLTGVIADRDDLLLPSTGGPAVRTDATRAVQRRLHDAIGALLARGAADGTIRRPVDVWDIAWLGATLAPPGRPGPAWDEVAGRLLETYLAGLGAPPGPDPA</sequence>
<organism evidence="6 7">
    <name type="scientific">Nocardioides anomalus</name>
    <dbReference type="NCBI Taxonomy" id="2712223"/>
    <lineage>
        <taxon>Bacteria</taxon>
        <taxon>Bacillati</taxon>
        <taxon>Actinomycetota</taxon>
        <taxon>Actinomycetes</taxon>
        <taxon>Propionibacteriales</taxon>
        <taxon>Nocardioidaceae</taxon>
        <taxon>Nocardioides</taxon>
    </lineage>
</organism>
<reference evidence="6 7" key="1">
    <citation type="submission" date="2020-02" db="EMBL/GenBank/DDBJ databases">
        <title>Full genome sequence of Nocardioides sp. R-3366.</title>
        <authorList>
            <person name="Im W.-T."/>
        </authorList>
    </citation>
    <scope>NUCLEOTIDE SEQUENCE [LARGE SCALE GENOMIC DNA]</scope>
    <source>
        <strain evidence="6 7">R-3366</strain>
    </source>
</reference>
<dbReference type="InterPro" id="IPR036271">
    <property type="entry name" value="Tet_transcr_reg_TetR-rel_C_sf"/>
</dbReference>
<dbReference type="InterPro" id="IPR009057">
    <property type="entry name" value="Homeodomain-like_sf"/>
</dbReference>
<evidence type="ECO:0000256" key="4">
    <source>
        <dbReference type="PROSITE-ProRule" id="PRU00335"/>
    </source>
</evidence>
<dbReference type="KEGG" id="nano:G5V58_16170"/>
<dbReference type="RefSeq" id="WP_165234906.1">
    <property type="nucleotide sequence ID" value="NZ_CP049257.1"/>
</dbReference>
<dbReference type="InterPro" id="IPR001647">
    <property type="entry name" value="HTH_TetR"/>
</dbReference>
<protein>
    <submittedName>
        <fullName evidence="6">TetR/AcrR family transcriptional regulator</fullName>
    </submittedName>
</protein>
<keyword evidence="3" id="KW-0804">Transcription</keyword>
<proteinExistence type="predicted"/>
<accession>A0A6G6WFX0</accession>
<keyword evidence="2 4" id="KW-0238">DNA-binding</keyword>
<dbReference type="Proteomes" id="UP000502996">
    <property type="component" value="Chromosome"/>
</dbReference>
<evidence type="ECO:0000313" key="6">
    <source>
        <dbReference type="EMBL" id="QIG44106.1"/>
    </source>
</evidence>
<dbReference type="PANTHER" id="PTHR30055:SF234">
    <property type="entry name" value="HTH-TYPE TRANSCRIPTIONAL REGULATOR BETI"/>
    <property type="match status" value="1"/>
</dbReference>
<evidence type="ECO:0000256" key="3">
    <source>
        <dbReference type="ARBA" id="ARBA00023163"/>
    </source>
</evidence>
<feature type="DNA-binding region" description="H-T-H motif" evidence="4">
    <location>
        <begin position="31"/>
        <end position="50"/>
    </location>
</feature>
<gene>
    <name evidence="6" type="ORF">G5V58_16170</name>
</gene>
<keyword evidence="7" id="KW-1185">Reference proteome</keyword>
<dbReference type="SUPFAM" id="SSF46689">
    <property type="entry name" value="Homeodomain-like"/>
    <property type="match status" value="1"/>
</dbReference>